<gene>
    <name evidence="1" type="ORF">CZ787_10420</name>
</gene>
<dbReference type="Proteomes" id="UP000196331">
    <property type="component" value="Unassembled WGS sequence"/>
</dbReference>
<comment type="caution">
    <text evidence="1">The sequence shown here is derived from an EMBL/GenBank/DDBJ whole genome shotgun (WGS) entry which is preliminary data.</text>
</comment>
<protein>
    <submittedName>
        <fullName evidence="1">Uncharacterized protein</fullName>
    </submittedName>
</protein>
<reference evidence="1 2" key="1">
    <citation type="submission" date="2017-02" db="EMBL/GenBank/DDBJ databases">
        <authorList>
            <person name="Dridi B."/>
        </authorList>
    </citation>
    <scope>NUCLEOTIDE SEQUENCE [LARGE SCALE GENOMIC DNA]</scope>
    <source>
        <strain evidence="1 2">JB380</strain>
    </source>
</reference>
<organism evidence="1 2">
    <name type="scientific">Halomonas citrativorans</name>
    <dbReference type="NCBI Taxonomy" id="2742612"/>
    <lineage>
        <taxon>Bacteria</taxon>
        <taxon>Pseudomonadati</taxon>
        <taxon>Pseudomonadota</taxon>
        <taxon>Gammaproteobacteria</taxon>
        <taxon>Oceanospirillales</taxon>
        <taxon>Halomonadaceae</taxon>
        <taxon>Halomonas</taxon>
    </lineage>
</organism>
<evidence type="ECO:0000313" key="2">
    <source>
        <dbReference type="Proteomes" id="UP000196331"/>
    </source>
</evidence>
<sequence>MQRFPVLITYSAAYQYGSQQRPAHPLGRGVEAVKESVRELMAE</sequence>
<name>A0A1R4I126_9GAMM</name>
<proteinExistence type="predicted"/>
<dbReference type="EMBL" id="FUKM01000046">
    <property type="protein sequence ID" value="SJN13502.1"/>
    <property type="molecule type" value="Genomic_DNA"/>
</dbReference>
<evidence type="ECO:0000313" key="1">
    <source>
        <dbReference type="EMBL" id="SJN13502.1"/>
    </source>
</evidence>
<dbReference type="AlphaFoldDB" id="A0A1R4I126"/>
<accession>A0A1R4I126</accession>